<evidence type="ECO:0000259" key="2">
    <source>
        <dbReference type="Pfam" id="PF00892"/>
    </source>
</evidence>
<gene>
    <name evidence="3" type="ORF">CJN711_LOCUS17552</name>
</gene>
<evidence type="ECO:0000256" key="1">
    <source>
        <dbReference type="SAM" id="Phobius"/>
    </source>
</evidence>
<dbReference type="Proteomes" id="UP000663855">
    <property type="component" value="Unassembled WGS sequence"/>
</dbReference>
<feature type="transmembrane region" description="Helical" evidence="1">
    <location>
        <begin position="211"/>
        <end position="231"/>
    </location>
</feature>
<dbReference type="SUPFAM" id="SSF103481">
    <property type="entry name" value="Multidrug resistance efflux transporter EmrE"/>
    <property type="match status" value="1"/>
</dbReference>
<dbReference type="EMBL" id="CAJNOV010008182">
    <property type="protein sequence ID" value="CAF1313475.1"/>
    <property type="molecule type" value="Genomic_DNA"/>
</dbReference>
<feature type="transmembrane region" description="Helical" evidence="1">
    <location>
        <begin position="243"/>
        <end position="261"/>
    </location>
</feature>
<keyword evidence="1" id="KW-0812">Transmembrane</keyword>
<reference evidence="3" key="1">
    <citation type="submission" date="2021-02" db="EMBL/GenBank/DDBJ databases">
        <authorList>
            <person name="Nowell W R."/>
        </authorList>
    </citation>
    <scope>NUCLEOTIDE SEQUENCE</scope>
</reference>
<feature type="transmembrane region" description="Helical" evidence="1">
    <location>
        <begin position="59"/>
        <end position="78"/>
    </location>
</feature>
<comment type="caution">
    <text evidence="3">The sequence shown here is derived from an EMBL/GenBank/DDBJ whole genome shotgun (WGS) entry which is preliminary data.</text>
</comment>
<feature type="transmembrane region" description="Helical" evidence="1">
    <location>
        <begin position="84"/>
        <end position="103"/>
    </location>
</feature>
<dbReference type="Pfam" id="PF00892">
    <property type="entry name" value="EamA"/>
    <property type="match status" value="2"/>
</dbReference>
<dbReference type="Gene3D" id="1.10.3730.20">
    <property type="match status" value="1"/>
</dbReference>
<accession>A0A815EDC8</accession>
<dbReference type="GO" id="GO:0016020">
    <property type="term" value="C:membrane"/>
    <property type="evidence" value="ECO:0007669"/>
    <property type="project" value="InterPro"/>
</dbReference>
<evidence type="ECO:0000313" key="3">
    <source>
        <dbReference type="EMBL" id="CAF1313475.1"/>
    </source>
</evidence>
<keyword evidence="1" id="KW-1133">Transmembrane helix</keyword>
<sequence length="384" mass="42969">MPPNSKVFYDENDDKLEYDDAPIEPSILIPPAVSTLSVNHSAIENGTLKKFSWTTRFSGIMYSLVASFVFTCTTFIIKQLGIDLLDAFFIRFTVQITSNILYVHKKNYHCLPGAGIQIFSQFLCCGTGAGCFFLYFFAIRYIELPDVTTLVYTRVVWTLVLSIILYRERPSKVSLISIPLTLLGVILVAQPTFLFSSNISSAVLISSKLRVLGSSLSICSAIASAINVLAFKQLISTSKTIKPSVLTLHYCLAVFCFLIAYQLHKQLFLHTRLTFDYVVSWRFLLASTLGTIVIIPNILSQKAIKREHPAVFTLLGSADIIFALILQNIFTTKRSNLFALIGSALVILSVVILGVSKIINERRLQKQVELKDIQCMLHDTEEKQ</sequence>
<feature type="transmembrane region" description="Helical" evidence="1">
    <location>
        <begin position="149"/>
        <end position="166"/>
    </location>
</feature>
<feature type="transmembrane region" description="Helical" evidence="1">
    <location>
        <begin position="173"/>
        <end position="191"/>
    </location>
</feature>
<feature type="transmembrane region" description="Helical" evidence="1">
    <location>
        <begin position="115"/>
        <end position="137"/>
    </location>
</feature>
<dbReference type="InterPro" id="IPR037185">
    <property type="entry name" value="EmrE-like"/>
</dbReference>
<keyword evidence="1" id="KW-0472">Membrane</keyword>
<protein>
    <recommendedName>
        <fullName evidence="2">EamA domain-containing protein</fullName>
    </recommendedName>
</protein>
<organism evidence="3 4">
    <name type="scientific">Rotaria magnacalcarata</name>
    <dbReference type="NCBI Taxonomy" id="392030"/>
    <lineage>
        <taxon>Eukaryota</taxon>
        <taxon>Metazoa</taxon>
        <taxon>Spiralia</taxon>
        <taxon>Gnathifera</taxon>
        <taxon>Rotifera</taxon>
        <taxon>Eurotatoria</taxon>
        <taxon>Bdelloidea</taxon>
        <taxon>Philodinida</taxon>
        <taxon>Philodinidae</taxon>
        <taxon>Rotaria</taxon>
    </lineage>
</organism>
<feature type="transmembrane region" description="Helical" evidence="1">
    <location>
        <begin position="281"/>
        <end position="299"/>
    </location>
</feature>
<dbReference type="PANTHER" id="PTHR22911">
    <property type="entry name" value="ACYL-MALONYL CONDENSING ENZYME-RELATED"/>
    <property type="match status" value="1"/>
</dbReference>
<dbReference type="InterPro" id="IPR000620">
    <property type="entry name" value="EamA_dom"/>
</dbReference>
<evidence type="ECO:0000313" key="4">
    <source>
        <dbReference type="Proteomes" id="UP000663855"/>
    </source>
</evidence>
<feature type="transmembrane region" description="Helical" evidence="1">
    <location>
        <begin position="336"/>
        <end position="356"/>
    </location>
</feature>
<name>A0A815EDC8_9BILA</name>
<feature type="transmembrane region" description="Helical" evidence="1">
    <location>
        <begin position="311"/>
        <end position="330"/>
    </location>
</feature>
<feature type="domain" description="EamA" evidence="2">
    <location>
        <begin position="213"/>
        <end position="353"/>
    </location>
</feature>
<dbReference type="AlphaFoldDB" id="A0A815EDC8"/>
<feature type="domain" description="EamA" evidence="2">
    <location>
        <begin position="58"/>
        <end position="188"/>
    </location>
</feature>
<proteinExistence type="predicted"/>